<dbReference type="SUPFAM" id="SSF50800">
    <property type="entry name" value="PK beta-barrel domain-like"/>
    <property type="match status" value="1"/>
</dbReference>
<reference evidence="2 3" key="1">
    <citation type="submission" date="2024-02" db="EMBL/GenBank/DDBJ databases">
        <title>Rhodopirellula caenicola NBRC 110016.</title>
        <authorList>
            <person name="Ichikawa N."/>
            <person name="Katano-Makiyama Y."/>
            <person name="Hidaka K."/>
        </authorList>
    </citation>
    <scope>NUCLEOTIDE SEQUENCE [LARGE SCALE GENOMIC DNA]</scope>
    <source>
        <strain evidence="2 3">NBRC 110016</strain>
    </source>
</reference>
<dbReference type="PANTHER" id="PTHR36930">
    <property type="entry name" value="METAL-SULFUR CLUSTER BIOSYNTHESIS PROTEINS YUAD-RELATED"/>
    <property type="match status" value="1"/>
</dbReference>
<gene>
    <name evidence="2" type="ORF">Rcae01_06668</name>
</gene>
<evidence type="ECO:0000313" key="3">
    <source>
        <dbReference type="Proteomes" id="UP001416858"/>
    </source>
</evidence>
<dbReference type="Gene3D" id="2.40.33.20">
    <property type="entry name" value="PK beta-barrel domain-like"/>
    <property type="match status" value="1"/>
</dbReference>
<comment type="caution">
    <text evidence="2">The sequence shown here is derived from an EMBL/GenBank/DDBJ whole genome shotgun (WGS) entry which is preliminary data.</text>
</comment>
<dbReference type="EMBL" id="BAABRO010000038">
    <property type="protein sequence ID" value="GAA5511154.1"/>
    <property type="molecule type" value="Genomic_DNA"/>
</dbReference>
<dbReference type="Pfam" id="PF03473">
    <property type="entry name" value="MOSC"/>
    <property type="match status" value="1"/>
</dbReference>
<organism evidence="2 3">
    <name type="scientific">Novipirellula caenicola</name>
    <dbReference type="NCBI Taxonomy" id="1536901"/>
    <lineage>
        <taxon>Bacteria</taxon>
        <taxon>Pseudomonadati</taxon>
        <taxon>Planctomycetota</taxon>
        <taxon>Planctomycetia</taxon>
        <taxon>Pirellulales</taxon>
        <taxon>Pirellulaceae</taxon>
        <taxon>Novipirellula</taxon>
    </lineage>
</organism>
<keyword evidence="3" id="KW-1185">Reference proteome</keyword>
<dbReference type="PANTHER" id="PTHR36930:SF1">
    <property type="entry name" value="MOSC DOMAIN-CONTAINING PROTEIN"/>
    <property type="match status" value="1"/>
</dbReference>
<dbReference type="InterPro" id="IPR052716">
    <property type="entry name" value="MOSC_domain"/>
</dbReference>
<evidence type="ECO:0000259" key="1">
    <source>
        <dbReference type="PROSITE" id="PS51340"/>
    </source>
</evidence>
<accession>A0ABP9W1A0</accession>
<name>A0ABP9W1A0_9BACT</name>
<dbReference type="Proteomes" id="UP001416858">
    <property type="component" value="Unassembled WGS sequence"/>
</dbReference>
<feature type="domain" description="MOSC" evidence="1">
    <location>
        <begin position="2"/>
        <end position="137"/>
    </location>
</feature>
<sequence>MEAVDSVSAVADRGLIGDRYYSGTGHYSNIAGWGAQVTLIQYEAIQAINTGYGTDFTGSMMRRNIVTQNIKLDSLIGKTFRCGQAVLRGTKPFPPCAHLAYLLGRKEVLKYFAYCGGIGAEVVVGGDIAVGDSLAVIPSKTENCG</sequence>
<dbReference type="InterPro" id="IPR005302">
    <property type="entry name" value="MoCF_Sase_C"/>
</dbReference>
<evidence type="ECO:0000313" key="2">
    <source>
        <dbReference type="EMBL" id="GAA5511154.1"/>
    </source>
</evidence>
<dbReference type="InterPro" id="IPR011037">
    <property type="entry name" value="Pyrv_Knase-like_insert_dom_sf"/>
</dbReference>
<dbReference type="PROSITE" id="PS51340">
    <property type="entry name" value="MOSC"/>
    <property type="match status" value="1"/>
</dbReference>
<protein>
    <recommendedName>
        <fullName evidence="1">MOSC domain-containing protein</fullName>
    </recommendedName>
</protein>
<proteinExistence type="predicted"/>